<evidence type="ECO:0000256" key="1">
    <source>
        <dbReference type="SAM" id="MobiDB-lite"/>
    </source>
</evidence>
<organism evidence="2 3">
    <name type="scientific">Thalassiosira oceanica</name>
    <name type="common">Marine diatom</name>
    <dbReference type="NCBI Taxonomy" id="159749"/>
    <lineage>
        <taxon>Eukaryota</taxon>
        <taxon>Sar</taxon>
        <taxon>Stramenopiles</taxon>
        <taxon>Ochrophyta</taxon>
        <taxon>Bacillariophyta</taxon>
        <taxon>Coscinodiscophyceae</taxon>
        <taxon>Thalassiosirophycidae</taxon>
        <taxon>Thalassiosirales</taxon>
        <taxon>Thalassiosiraceae</taxon>
        <taxon>Thalassiosira</taxon>
    </lineage>
</organism>
<protein>
    <submittedName>
        <fullName evidence="2">Uncharacterized protein</fullName>
    </submittedName>
</protein>
<reference evidence="2 3" key="1">
    <citation type="journal article" date="2012" name="Genome Biol.">
        <title>Genome and low-iron response of an oceanic diatom adapted to chronic iron limitation.</title>
        <authorList>
            <person name="Lommer M."/>
            <person name="Specht M."/>
            <person name="Roy A.S."/>
            <person name="Kraemer L."/>
            <person name="Andreson R."/>
            <person name="Gutowska M.A."/>
            <person name="Wolf J."/>
            <person name="Bergner S.V."/>
            <person name="Schilhabel M.B."/>
            <person name="Klostermeier U.C."/>
            <person name="Beiko R.G."/>
            <person name="Rosenstiel P."/>
            <person name="Hippler M."/>
            <person name="Laroche J."/>
        </authorList>
    </citation>
    <scope>NUCLEOTIDE SEQUENCE [LARGE SCALE GENOMIC DNA]</scope>
    <source>
        <strain evidence="2 3">CCMP1005</strain>
    </source>
</reference>
<dbReference type="AlphaFoldDB" id="K0S9S4"/>
<comment type="caution">
    <text evidence="2">The sequence shown here is derived from an EMBL/GenBank/DDBJ whole genome shotgun (WGS) entry which is preliminary data.</text>
</comment>
<sequence length="270" mass="29624">MATARFLGRTRANPQQELSVPPGPCHGGSYHDLRVSDLATHNGGNQGTFGVADRETRISRNFWLMYALASPELLPDQDTFWGKDDNDCPAVEVQSSSTGPVGKCLQESRSLKGFLEKMADAHTEVETGINKGAEDGATIDCLTKPEGGIHYNRKSLNLVGVALSPEESLPNTLTCSVSGHEMSNKWFMRHDKTDKIGWRHWTNRPSLVRPSLVLSNTSDSDWALSEGKRAGSFNARHWTMVYLNSVEQTAQITHLGGQSSTKHIKFGGSQ</sequence>
<name>K0S9S4_THAOC</name>
<feature type="region of interest" description="Disordered" evidence="1">
    <location>
        <begin position="1"/>
        <end position="26"/>
    </location>
</feature>
<dbReference type="Proteomes" id="UP000266841">
    <property type="component" value="Unassembled WGS sequence"/>
</dbReference>
<dbReference type="EMBL" id="AGNL01033856">
    <property type="protein sequence ID" value="EJK55517.1"/>
    <property type="molecule type" value="Genomic_DNA"/>
</dbReference>
<proteinExistence type="predicted"/>
<gene>
    <name evidence="2" type="ORF">THAOC_24749</name>
</gene>
<accession>K0S9S4</accession>
<evidence type="ECO:0000313" key="3">
    <source>
        <dbReference type="Proteomes" id="UP000266841"/>
    </source>
</evidence>
<evidence type="ECO:0000313" key="2">
    <source>
        <dbReference type="EMBL" id="EJK55517.1"/>
    </source>
</evidence>
<keyword evidence="3" id="KW-1185">Reference proteome</keyword>